<dbReference type="AlphaFoldDB" id="A0A1Y3AVL0"/>
<dbReference type="EMBL" id="MUJZ01055826">
    <property type="protein sequence ID" value="OTF72520.1"/>
    <property type="molecule type" value="Genomic_DNA"/>
</dbReference>
<organism evidence="2 3">
    <name type="scientific">Euroglyphus maynei</name>
    <name type="common">Mayne's house dust mite</name>
    <dbReference type="NCBI Taxonomy" id="6958"/>
    <lineage>
        <taxon>Eukaryota</taxon>
        <taxon>Metazoa</taxon>
        <taxon>Ecdysozoa</taxon>
        <taxon>Arthropoda</taxon>
        <taxon>Chelicerata</taxon>
        <taxon>Arachnida</taxon>
        <taxon>Acari</taxon>
        <taxon>Acariformes</taxon>
        <taxon>Sarcoptiformes</taxon>
        <taxon>Astigmata</taxon>
        <taxon>Psoroptidia</taxon>
        <taxon>Analgoidea</taxon>
        <taxon>Pyroglyphidae</taxon>
        <taxon>Pyroglyphinae</taxon>
        <taxon>Euroglyphus</taxon>
    </lineage>
</organism>
<evidence type="ECO:0000313" key="3">
    <source>
        <dbReference type="Proteomes" id="UP000194236"/>
    </source>
</evidence>
<evidence type="ECO:0000256" key="1">
    <source>
        <dbReference type="SAM" id="MobiDB-lite"/>
    </source>
</evidence>
<accession>A0A1Y3AVL0</accession>
<evidence type="ECO:0000313" key="2">
    <source>
        <dbReference type="EMBL" id="OTF72520.1"/>
    </source>
</evidence>
<dbReference type="Proteomes" id="UP000194236">
    <property type="component" value="Unassembled WGS sequence"/>
</dbReference>
<gene>
    <name evidence="2" type="ORF">BLA29_007116</name>
</gene>
<keyword evidence="3" id="KW-1185">Reference proteome</keyword>
<comment type="caution">
    <text evidence="2">The sequence shown here is derived from an EMBL/GenBank/DDBJ whole genome shotgun (WGS) entry which is preliminary data.</text>
</comment>
<feature type="compositionally biased region" description="Basic and acidic residues" evidence="1">
    <location>
        <begin position="78"/>
        <end position="108"/>
    </location>
</feature>
<proteinExistence type="predicted"/>
<dbReference type="OrthoDB" id="6515355at2759"/>
<feature type="region of interest" description="Disordered" evidence="1">
    <location>
        <begin position="69"/>
        <end position="124"/>
    </location>
</feature>
<protein>
    <submittedName>
        <fullName evidence="2">Uncharacterized protein</fullName>
    </submittedName>
</protein>
<name>A0A1Y3AVL0_EURMA</name>
<sequence>MNSPTVVPASSSLPPTVGVIDDASPFTNFVRRHFWSRINNEPLVAAASSSNFSPYSMFMRNRQFMSDRSFNDIQRPPSSDHDWYQDHRHNKESRDHNRQTNGRSDHNFNRMNDNNDDDEDGYDRNAAQMYNPLVPTWAESMNGMNSMAPIIPWHQFDQRQLFSSPSDNPNGFQPMIPLFPNMNYPLLTNRLPIPMPMPMFDDYDDPFNGETMFGQASEINEQDFYPNDNHNNGTNNIIYVVNIDGRKGNNNKNNVRAIRLNDYLARKNHYQRQQLRKRL</sequence>
<reference evidence="2 3" key="1">
    <citation type="submission" date="2017-03" db="EMBL/GenBank/DDBJ databases">
        <title>Genome Survey of Euroglyphus maynei.</title>
        <authorList>
            <person name="Arlian L.G."/>
            <person name="Morgan M.S."/>
            <person name="Rider S.D."/>
        </authorList>
    </citation>
    <scope>NUCLEOTIDE SEQUENCE [LARGE SCALE GENOMIC DNA]</scope>
    <source>
        <strain evidence="2">Arlian Lab</strain>
        <tissue evidence="2">Whole body</tissue>
    </source>
</reference>